<proteinExistence type="predicted"/>
<evidence type="ECO:0000313" key="1">
    <source>
        <dbReference type="EMBL" id="KAJ8118126.1"/>
    </source>
</evidence>
<evidence type="ECO:0000313" key="2">
    <source>
        <dbReference type="Proteomes" id="UP001153331"/>
    </source>
</evidence>
<dbReference type="EMBL" id="JAPHNI010000029">
    <property type="protein sequence ID" value="KAJ8118126.1"/>
    <property type="molecule type" value="Genomic_DNA"/>
</dbReference>
<reference evidence="1" key="1">
    <citation type="submission" date="2022-11" db="EMBL/GenBank/DDBJ databases">
        <title>Genome Sequence of Boeremia exigua.</title>
        <authorList>
            <person name="Buettner E."/>
        </authorList>
    </citation>
    <scope>NUCLEOTIDE SEQUENCE</scope>
    <source>
        <strain evidence="1">CU02</strain>
    </source>
</reference>
<keyword evidence="2" id="KW-1185">Reference proteome</keyword>
<comment type="caution">
    <text evidence="1">The sequence shown here is derived from an EMBL/GenBank/DDBJ whole genome shotgun (WGS) entry which is preliminary data.</text>
</comment>
<accession>A0ACC2ISF3</accession>
<protein>
    <submittedName>
        <fullName evidence="1">Uncharacterized protein</fullName>
    </submittedName>
</protein>
<organism evidence="1 2">
    <name type="scientific">Boeremia exigua</name>
    <dbReference type="NCBI Taxonomy" id="749465"/>
    <lineage>
        <taxon>Eukaryota</taxon>
        <taxon>Fungi</taxon>
        <taxon>Dikarya</taxon>
        <taxon>Ascomycota</taxon>
        <taxon>Pezizomycotina</taxon>
        <taxon>Dothideomycetes</taxon>
        <taxon>Pleosporomycetidae</taxon>
        <taxon>Pleosporales</taxon>
        <taxon>Pleosporineae</taxon>
        <taxon>Didymellaceae</taxon>
        <taxon>Boeremia</taxon>
    </lineage>
</organism>
<sequence length="339" mass="37405">MTNEHAYSTGLIDFCNQCGEGSWENDIILRRGIVPRPLYLTSAYQPVTFPKLHGTVFVHSTGAENTVCRMRGGGYTNGLATEDESRRVFYTCQQDGDKARNTAMPFTIDSHGIFQDSGSQSYRIPSNAACTPAHSERAEPRSGPNNPAEIGTAMGSAMIRLRQPGDPDNRRLITGIEDVITTDIDIYQQLNTRILVIALLCDVEAQEGDIELAHQTMASRGGEQAAEGQMCAGCGETPNCHGLRNHETTKPRNHETTTRRHTSTIAPQLKIRVAITDCWDIVNPFKADGDLTSTRHPCDVPYRALQFCKSLHFVADLGAGIYDCYGYKVLFTSLIHIRP</sequence>
<name>A0ACC2ISF3_9PLEO</name>
<gene>
    <name evidence="1" type="ORF">OPT61_g834</name>
</gene>
<dbReference type="Proteomes" id="UP001153331">
    <property type="component" value="Unassembled WGS sequence"/>
</dbReference>